<dbReference type="Pfam" id="PF13738">
    <property type="entry name" value="Pyr_redox_3"/>
    <property type="match status" value="1"/>
</dbReference>
<dbReference type="PRINTS" id="PR00469">
    <property type="entry name" value="PNDRDTASEII"/>
</dbReference>
<dbReference type="InterPro" id="IPR036188">
    <property type="entry name" value="FAD/NAD-bd_sf"/>
</dbReference>
<keyword evidence="6" id="KW-1133">Transmembrane helix</keyword>
<feature type="transmembrane region" description="Helical" evidence="6">
    <location>
        <begin position="601"/>
        <end position="624"/>
    </location>
</feature>
<dbReference type="EMBL" id="VIKS01000004">
    <property type="protein sequence ID" value="TQV88125.1"/>
    <property type="molecule type" value="Genomic_DNA"/>
</dbReference>
<proteinExistence type="predicted"/>
<feature type="transmembrane region" description="Helical" evidence="6">
    <location>
        <begin position="543"/>
        <end position="563"/>
    </location>
</feature>
<dbReference type="Pfam" id="PF12801">
    <property type="entry name" value="Fer4_5"/>
    <property type="match status" value="2"/>
</dbReference>
<protein>
    <submittedName>
        <fullName evidence="8">4Fe-4S binding protein</fullName>
    </submittedName>
</protein>
<feature type="transmembrane region" description="Helical" evidence="6">
    <location>
        <begin position="456"/>
        <end position="478"/>
    </location>
</feature>
<dbReference type="SUPFAM" id="SSF51905">
    <property type="entry name" value="FAD/NAD(P)-binding domain"/>
    <property type="match status" value="2"/>
</dbReference>
<keyword evidence="6" id="KW-0472">Membrane</keyword>
<dbReference type="AlphaFoldDB" id="A0A545UFA3"/>
<organism evidence="8 9">
    <name type="scientific">Aliikangiella coralliicola</name>
    <dbReference type="NCBI Taxonomy" id="2592383"/>
    <lineage>
        <taxon>Bacteria</taxon>
        <taxon>Pseudomonadati</taxon>
        <taxon>Pseudomonadota</taxon>
        <taxon>Gammaproteobacteria</taxon>
        <taxon>Oceanospirillales</taxon>
        <taxon>Pleioneaceae</taxon>
        <taxon>Aliikangiella</taxon>
    </lineage>
</organism>
<dbReference type="Gene3D" id="3.30.70.20">
    <property type="match status" value="1"/>
</dbReference>
<dbReference type="RefSeq" id="WP_142892634.1">
    <property type="nucleotide sequence ID" value="NZ_ML660162.1"/>
</dbReference>
<evidence type="ECO:0000259" key="7">
    <source>
        <dbReference type="PROSITE" id="PS51379"/>
    </source>
</evidence>
<dbReference type="InterPro" id="IPR050097">
    <property type="entry name" value="Ferredoxin-NADP_redctase_2"/>
</dbReference>
<keyword evidence="9" id="KW-1185">Reference proteome</keyword>
<keyword evidence="3" id="KW-0560">Oxidoreductase</keyword>
<dbReference type="InterPro" id="IPR017896">
    <property type="entry name" value="4Fe4S_Fe-S-bd"/>
</dbReference>
<dbReference type="PANTHER" id="PTHR48105">
    <property type="entry name" value="THIOREDOXIN REDUCTASE 1-RELATED-RELATED"/>
    <property type="match status" value="1"/>
</dbReference>
<dbReference type="InterPro" id="IPR017900">
    <property type="entry name" value="4Fe4S_Fe_S_CS"/>
</dbReference>
<evidence type="ECO:0000313" key="8">
    <source>
        <dbReference type="EMBL" id="TQV88125.1"/>
    </source>
</evidence>
<dbReference type="SUPFAM" id="SSF54862">
    <property type="entry name" value="4Fe-4S ferredoxins"/>
    <property type="match status" value="1"/>
</dbReference>
<keyword evidence="5" id="KW-0411">Iron-sulfur</keyword>
<gene>
    <name evidence="8" type="ORF">FLL46_06250</name>
</gene>
<evidence type="ECO:0000256" key="3">
    <source>
        <dbReference type="ARBA" id="ARBA00023002"/>
    </source>
</evidence>
<dbReference type="Proteomes" id="UP000315439">
    <property type="component" value="Unassembled WGS sequence"/>
</dbReference>
<dbReference type="GO" id="GO:0051536">
    <property type="term" value="F:iron-sulfur cluster binding"/>
    <property type="evidence" value="ECO:0007669"/>
    <property type="project" value="UniProtKB-KW"/>
</dbReference>
<feature type="domain" description="4Fe-4S ferredoxin-type" evidence="7">
    <location>
        <begin position="730"/>
        <end position="758"/>
    </location>
</feature>
<dbReference type="PROSITE" id="PS51379">
    <property type="entry name" value="4FE4S_FER_2"/>
    <property type="match status" value="2"/>
</dbReference>
<dbReference type="PRINTS" id="PR00368">
    <property type="entry name" value="FADPNR"/>
</dbReference>
<sequence length="780" mass="87792">MLSLIRKYSNWLHGQWPSGSVEKLPLVNNDGTTNIPGVYITGDLTGIPLLKFSADSGTRAVEHLTADDKFINRKQQPSVYDLIIIGAGVSGYAAAIEASKRKLNFLLLEASDAFSTIKNFPEKKPIFTYPIEMKPRGELQFGDKDNTKEKLLNNLKQTVEKLDIKLTSENVTHVKPRGKIINVYTSSDKAIPAHKVIIAIGRSGNYRRLAVTGEDKEKVVNRLHDPKKYADKKTLIVGGGDSALEGAIAIANTQNENSYQPTTPQLTLVHRNEDFNRAKEENVNSLLALEAEGRIKILRSSTIEKIDDESVSVKTESGEVSTLQNDAVLTLIGREAPLAFFRKSGIDIKGESKLSGWLFFILFFIFTIGLYDWKNYGFLNSLWGLTQFPDQMPALIAGLGDWWQSQINDRSTLVGTIAISMKSRSFYYTLLYTSCIGIFGWQRIKRRKTKYVTVQTYCLFFIQFIPLFLLPEVILPWLGYSGFFDTGIAKDVANNLFPSYISAEALASQQWPEWGHPRAYWHAYGFILAWPLNVYNVFTPNPMTGWLIISFIQTFILLPLMIYKYGKGVYCGWICSCGALAETMGDKQRHKMPHGPFWNKLNLIGQVLLLVAVLLLLVRVYGWFFPESWAHHSFDFLLKGENSDYKLVNPLSWKWTVDVLLGGILGVGLYFKYSGRVWCRFACPLAALMNIYARFSRFRIFANKDKCISCNVCTSVCHQGIDIMSFANKGLPMADPQCVRCSACIESCPTNVLEFGEINKANGTPLKLSRLKAISIKVVE</sequence>
<name>A0A545UFA3_9GAMM</name>
<evidence type="ECO:0000256" key="6">
    <source>
        <dbReference type="SAM" id="Phobius"/>
    </source>
</evidence>
<accession>A0A545UFA3</accession>
<keyword evidence="1" id="KW-0285">Flavoprotein</keyword>
<dbReference type="PROSITE" id="PS00198">
    <property type="entry name" value="4FE4S_FER_1"/>
    <property type="match status" value="1"/>
</dbReference>
<keyword evidence="6" id="KW-0812">Transmembrane</keyword>
<dbReference type="GO" id="GO:0016491">
    <property type="term" value="F:oxidoreductase activity"/>
    <property type="evidence" value="ECO:0007669"/>
    <property type="project" value="UniProtKB-KW"/>
</dbReference>
<feature type="transmembrane region" description="Helical" evidence="6">
    <location>
        <begin position="426"/>
        <end position="444"/>
    </location>
</feature>
<feature type="domain" description="4Fe-4S ferredoxin-type" evidence="7">
    <location>
        <begin position="698"/>
        <end position="729"/>
    </location>
</feature>
<evidence type="ECO:0000256" key="2">
    <source>
        <dbReference type="ARBA" id="ARBA00022723"/>
    </source>
</evidence>
<evidence type="ECO:0000256" key="1">
    <source>
        <dbReference type="ARBA" id="ARBA00022630"/>
    </source>
</evidence>
<evidence type="ECO:0000256" key="5">
    <source>
        <dbReference type="ARBA" id="ARBA00023014"/>
    </source>
</evidence>
<keyword evidence="2" id="KW-0479">Metal-binding</keyword>
<evidence type="ECO:0000313" key="9">
    <source>
        <dbReference type="Proteomes" id="UP000315439"/>
    </source>
</evidence>
<evidence type="ECO:0000256" key="4">
    <source>
        <dbReference type="ARBA" id="ARBA00023004"/>
    </source>
</evidence>
<comment type="caution">
    <text evidence="8">The sequence shown here is derived from an EMBL/GenBank/DDBJ whole genome shotgun (WGS) entry which is preliminary data.</text>
</comment>
<keyword evidence="4" id="KW-0408">Iron</keyword>
<feature type="transmembrane region" description="Helical" evidence="6">
    <location>
        <begin position="354"/>
        <end position="373"/>
    </location>
</feature>
<dbReference type="Pfam" id="PF13237">
    <property type="entry name" value="Fer4_10"/>
    <property type="match status" value="1"/>
</dbReference>
<reference evidence="8 9" key="1">
    <citation type="submission" date="2019-07" db="EMBL/GenBank/DDBJ databases">
        <title>Draft genome for Aliikangiella sp. M105.</title>
        <authorList>
            <person name="Wang G."/>
        </authorList>
    </citation>
    <scope>NUCLEOTIDE SEQUENCE [LARGE SCALE GENOMIC DNA]</scope>
    <source>
        <strain evidence="8 9">M105</strain>
    </source>
</reference>
<dbReference type="GO" id="GO:0046872">
    <property type="term" value="F:metal ion binding"/>
    <property type="evidence" value="ECO:0007669"/>
    <property type="project" value="UniProtKB-KW"/>
</dbReference>
<dbReference type="Gene3D" id="3.50.50.60">
    <property type="entry name" value="FAD/NAD(P)-binding domain"/>
    <property type="match status" value="2"/>
</dbReference>
<dbReference type="OrthoDB" id="9808559at2"/>